<name>A0A0M4D2M7_9BACT</name>
<dbReference type="CDD" id="cd05121">
    <property type="entry name" value="ABC1_ADCK3-like"/>
    <property type="match status" value="1"/>
</dbReference>
<dbReference type="EMBL" id="CP010802">
    <property type="protein sequence ID" value="ALC16588.1"/>
    <property type="molecule type" value="Genomic_DNA"/>
</dbReference>
<dbReference type="RefSeq" id="WP_053550675.1">
    <property type="nucleotide sequence ID" value="NZ_CP010802.1"/>
</dbReference>
<dbReference type="OrthoDB" id="9795390at2"/>
<accession>A0A0M4D2M7</accession>
<reference evidence="4 5" key="1">
    <citation type="submission" date="2015-07" db="EMBL/GenBank/DDBJ databases">
        <title>Isolation and Genomic Characterization of a Novel Halophilic Metal-Reducing Deltaproteobacterium from the Deep Subsurface.</title>
        <authorList>
            <person name="Badalamenti J.P."/>
            <person name="Summers Z.M."/>
            <person name="Gralnick J.A."/>
            <person name="Bond D.R."/>
        </authorList>
    </citation>
    <scope>NUCLEOTIDE SEQUENCE [LARGE SCALE GENOMIC DNA]</scope>
    <source>
        <strain evidence="4 5">WTL</strain>
    </source>
</reference>
<evidence type="ECO:0000259" key="3">
    <source>
        <dbReference type="Pfam" id="PF03109"/>
    </source>
</evidence>
<evidence type="ECO:0000256" key="1">
    <source>
        <dbReference type="ARBA" id="ARBA00009670"/>
    </source>
</evidence>
<evidence type="ECO:0000256" key="2">
    <source>
        <dbReference type="SAM" id="Phobius"/>
    </source>
</evidence>
<dbReference type="Gene3D" id="1.10.510.10">
    <property type="entry name" value="Transferase(Phosphotransferase) domain 1"/>
    <property type="match status" value="1"/>
</dbReference>
<keyword evidence="5" id="KW-1185">Reference proteome</keyword>
<dbReference type="InterPro" id="IPR004147">
    <property type="entry name" value="ABC1_dom"/>
</dbReference>
<dbReference type="AlphaFoldDB" id="A0A0M4D2M7"/>
<dbReference type="STRING" id="1603606.DSOUD_1813"/>
<keyword evidence="2" id="KW-1133">Transmembrane helix</keyword>
<dbReference type="PANTHER" id="PTHR10566">
    <property type="entry name" value="CHAPERONE-ACTIVITY OF BC1 COMPLEX CABC1 -RELATED"/>
    <property type="match status" value="1"/>
</dbReference>
<organism evidence="4 5">
    <name type="scientific">Desulfuromonas soudanensis</name>
    <dbReference type="NCBI Taxonomy" id="1603606"/>
    <lineage>
        <taxon>Bacteria</taxon>
        <taxon>Pseudomonadati</taxon>
        <taxon>Thermodesulfobacteriota</taxon>
        <taxon>Desulfuromonadia</taxon>
        <taxon>Desulfuromonadales</taxon>
        <taxon>Desulfuromonadaceae</taxon>
        <taxon>Desulfuromonas</taxon>
    </lineage>
</organism>
<dbReference type="KEGG" id="des:DSOUD_1813"/>
<sequence length="544" mass="60155">MAVSINPEKTSFFRAAPRLLQILRVLARHKFLGALRGKGHWPPPHEVRETFEELGLTFLKFGQVLAMRRDLLPGAYIAELELLHDQLPALGFGSIRTTIENELGAPLMTVFASFNETPIAAATIAQVHEATLHDGRRVAVKVQRPDLEEMIATDVAALTYLVALVESFSPPLRALDLPVLVSEFAKSLTRETDFYHEARSIILFRTALADVPDLWIPDVVAECSSESVLTMEFSAGERVDLYAKNHPEAMPKAIKTLVRLTLQTIFEEGLFHADPHPGNVLVLPDGRLSLLDFGMTGELDESMRESLTHLLEAVVKGDARGATEAYLEMAPKGSEKVNRAALLLDIKAVLYDIHRSDLAQVSIGDSFDSLLRAGSRHGVHNPGEFFLLTRTFVILEAMIRQLDPEHDYLEAFREEISRLTKLHFSLDRVKEKTTKLGREMERLISDAPSDLRQILRRFAEGNLGRLQAPAVEALGGRVSRNLERLTTAIAAAGLVIGGAMMVEGPLGGWYHNLGEIMVASGIIAMIFVGFGILRTDRGRGTGRR</sequence>
<dbReference type="SUPFAM" id="SSF56112">
    <property type="entry name" value="Protein kinase-like (PK-like)"/>
    <property type="match status" value="1"/>
</dbReference>
<evidence type="ECO:0000313" key="5">
    <source>
        <dbReference type="Proteomes" id="UP000057158"/>
    </source>
</evidence>
<dbReference type="PATRIC" id="fig|1603606.3.peg.1969"/>
<feature type="transmembrane region" description="Helical" evidence="2">
    <location>
        <begin position="514"/>
        <end position="533"/>
    </location>
</feature>
<dbReference type="Proteomes" id="UP000057158">
    <property type="component" value="Chromosome"/>
</dbReference>
<dbReference type="PANTHER" id="PTHR10566:SF113">
    <property type="entry name" value="PROTEIN ACTIVITY OF BC1 COMPLEX KINASE 7, CHLOROPLASTIC"/>
    <property type="match status" value="1"/>
</dbReference>
<dbReference type="InterPro" id="IPR011009">
    <property type="entry name" value="Kinase-like_dom_sf"/>
</dbReference>
<feature type="domain" description="ABC1 atypical kinase-like" evidence="3">
    <location>
        <begin position="83"/>
        <end position="324"/>
    </location>
</feature>
<gene>
    <name evidence="4" type="ORF">DSOUD_1813</name>
</gene>
<keyword evidence="2" id="KW-0472">Membrane</keyword>
<proteinExistence type="inferred from homology"/>
<dbReference type="InterPro" id="IPR050154">
    <property type="entry name" value="UbiB_kinase"/>
</dbReference>
<evidence type="ECO:0000313" key="4">
    <source>
        <dbReference type="EMBL" id="ALC16588.1"/>
    </source>
</evidence>
<dbReference type="Pfam" id="PF03109">
    <property type="entry name" value="ABC1"/>
    <property type="match status" value="1"/>
</dbReference>
<keyword evidence="4" id="KW-0830">Ubiquinone</keyword>
<comment type="similarity">
    <text evidence="1">Belongs to the protein kinase superfamily. ADCK protein kinase family.</text>
</comment>
<keyword evidence="2" id="KW-0812">Transmembrane</keyword>
<protein>
    <submittedName>
        <fullName evidence="4">Ubiquinone biosynthesis protein UbiB</fullName>
    </submittedName>
</protein>